<comment type="caution">
    <text evidence="9">The sequence shown here is derived from an EMBL/GenBank/DDBJ whole genome shotgun (WGS) entry which is preliminary data.</text>
</comment>
<dbReference type="InterPro" id="IPR052052">
    <property type="entry name" value="Polysaccharide_Lyase_9"/>
</dbReference>
<dbReference type="InterPro" id="IPR013780">
    <property type="entry name" value="Glyco_hydro_b"/>
</dbReference>
<dbReference type="SUPFAM" id="SSF49785">
    <property type="entry name" value="Galactose-binding domain-like"/>
    <property type="match status" value="1"/>
</dbReference>
<dbReference type="InterPro" id="IPR011050">
    <property type="entry name" value="Pectin_lyase_fold/virulence"/>
</dbReference>
<evidence type="ECO:0008006" key="11">
    <source>
        <dbReference type="Google" id="ProtNLM"/>
    </source>
</evidence>
<dbReference type="GO" id="GO:0016837">
    <property type="term" value="F:carbon-oxygen lyase activity, acting on polysaccharides"/>
    <property type="evidence" value="ECO:0007669"/>
    <property type="project" value="TreeGrafter"/>
</dbReference>
<sequence>MTPRTLHVSADTGSDTGDGAESAPFRTISAAAAVAMPGDTVLVARGTYREQVSPPRSGTAEHPITFLAELPAQTVITGSDIASDWEQVNGNVWRYQINNSRFGTFNPYADIIRGDWFDPLGRVHHTGCVYHNGEWLVEATQLDELNTVSHPDGLWYATVEGDADNILSLGEIRPVGGTPVPAESVSFRYGGSLAKTDVGSYSTGFKVGDWLRFEGVDVGAQCQALDIDVATDIGGGGRIEFREDTRDGRILGVCDIEQGNSLGVWRRVTVPILPVSGKVTLVVRFTTVEYESGTTKIYAQFPDTDPTTEDVEINVRQTVFYPEKNFINYIHVSGFTLRNAATNWAPPSSEQTAIIGTNWSRGWVIENNVIHHSKCSGLSLGKYGDGSDNTNDAGAADPYTQCVQNALINGWNKATIGSHTVRNNVIHDCEQTGIVGSMGCAFSTVTGNNIYNIDSRRLFSGAEQAGIKLHGAIDALIMDNHIYRSGLFGLWLDWMCQGAQVSGNLFHDNDFEADLFLEMQHGPLLVANNILLSTRAIALNSKGVAFAHNLFAGQIRNCVTDLRRTPYHPAHTTEIAGLADSTAGDHRFYNNVFGAHQPDTTGLLDPDAPWDITLDGVGLACFAHGNLFAHGVHPSHFDESPVTGADIQPLLTQQPDGWYLTVGILPTHSVARRLVTSELLGVAVVPGVRYENADGSDLNVDTDYFSSPRGTNPAPGPFEHTVTEPVRVWPKATGGS</sequence>
<dbReference type="PANTHER" id="PTHR40088:SF2">
    <property type="entry name" value="SECRETED SUGAR HYDROLASE"/>
    <property type="match status" value="1"/>
</dbReference>
<feature type="domain" description="CBM6" evidence="5">
    <location>
        <begin position="195"/>
        <end position="287"/>
    </location>
</feature>
<dbReference type="AlphaFoldDB" id="A0A2A6FPN5"/>
<evidence type="ECO:0000313" key="9">
    <source>
        <dbReference type="EMBL" id="PDQ34556.1"/>
    </source>
</evidence>
<dbReference type="Gene3D" id="2.160.20.10">
    <property type="entry name" value="Single-stranded right-handed beta-helix, Pectin lyase-like"/>
    <property type="match status" value="1"/>
</dbReference>
<dbReference type="InterPro" id="IPR011459">
    <property type="entry name" value="DUF1565"/>
</dbReference>
<dbReference type="Pfam" id="PF21258">
    <property type="entry name" value="Glyco_hydro_120_ins"/>
    <property type="match status" value="1"/>
</dbReference>
<organism evidence="9 10">
    <name type="scientific">Candidatus Lumbricidiphila eiseniae</name>
    <dbReference type="NCBI Taxonomy" id="1969409"/>
    <lineage>
        <taxon>Bacteria</taxon>
        <taxon>Bacillati</taxon>
        <taxon>Actinomycetota</taxon>
        <taxon>Actinomycetes</taxon>
        <taxon>Micrococcales</taxon>
        <taxon>Microbacteriaceae</taxon>
        <taxon>Candidatus Lumbricidiphila</taxon>
    </lineage>
</organism>
<dbReference type="CDD" id="cd04084">
    <property type="entry name" value="CBM6_xylanase-like"/>
    <property type="match status" value="1"/>
</dbReference>
<keyword evidence="2" id="KW-0964">Secreted</keyword>
<comment type="subcellular location">
    <subcellularLocation>
        <location evidence="1">Secreted</location>
    </subcellularLocation>
</comment>
<dbReference type="GO" id="GO:0030246">
    <property type="term" value="F:carbohydrate binding"/>
    <property type="evidence" value="ECO:0007669"/>
    <property type="project" value="InterPro"/>
</dbReference>
<evidence type="ECO:0000256" key="1">
    <source>
        <dbReference type="ARBA" id="ARBA00004613"/>
    </source>
</evidence>
<dbReference type="SUPFAM" id="SSF51126">
    <property type="entry name" value="Pectin lyase-like"/>
    <property type="match status" value="1"/>
</dbReference>
<dbReference type="InterPro" id="IPR012334">
    <property type="entry name" value="Pectin_lyas_fold"/>
</dbReference>
<proteinExistence type="predicted"/>
<dbReference type="InterPro" id="IPR008979">
    <property type="entry name" value="Galactose-bd-like_sf"/>
</dbReference>
<dbReference type="PANTHER" id="PTHR40088">
    <property type="entry name" value="PECTATE LYASE (EUROFUNG)"/>
    <property type="match status" value="1"/>
</dbReference>
<protein>
    <recommendedName>
        <fullName evidence="11">Right handed beta helix domain-containing protein</fullName>
    </recommendedName>
</protein>
<gene>
    <name evidence="9" type="ORF">B5766_10950</name>
</gene>
<evidence type="ECO:0000313" key="10">
    <source>
        <dbReference type="Proteomes" id="UP000219994"/>
    </source>
</evidence>
<evidence type="ECO:0000259" key="5">
    <source>
        <dbReference type="Pfam" id="PF03422"/>
    </source>
</evidence>
<dbReference type="Pfam" id="PF03422">
    <property type="entry name" value="CBM_6"/>
    <property type="match status" value="1"/>
</dbReference>
<keyword evidence="3" id="KW-0732">Signal</keyword>
<feature type="domain" description="Glycoside hydrolase 120 insertion" evidence="8">
    <location>
        <begin position="83"/>
        <end position="149"/>
    </location>
</feature>
<evidence type="ECO:0000256" key="3">
    <source>
        <dbReference type="ARBA" id="ARBA00022729"/>
    </source>
</evidence>
<dbReference type="Pfam" id="PF13229">
    <property type="entry name" value="Beta_helix"/>
    <property type="match status" value="1"/>
</dbReference>
<name>A0A2A6FPN5_9MICO</name>
<dbReference type="InterPro" id="IPR049169">
    <property type="entry name" value="Glyco_hydro_120_ins"/>
</dbReference>
<evidence type="ECO:0000256" key="4">
    <source>
        <dbReference type="SAM" id="MobiDB-lite"/>
    </source>
</evidence>
<dbReference type="Pfam" id="PF07602">
    <property type="entry name" value="DUF1565"/>
    <property type="match status" value="1"/>
</dbReference>
<dbReference type="Gene3D" id="3.30.1910.20">
    <property type="entry name" value="asparaginyl-tRNA synthetase, N-terminal domain"/>
    <property type="match status" value="1"/>
</dbReference>
<reference evidence="10" key="1">
    <citation type="submission" date="2017-03" db="EMBL/GenBank/DDBJ databases">
        <authorList>
            <person name="Lund M.B."/>
        </authorList>
    </citation>
    <scope>NUCLEOTIDE SEQUENCE [LARGE SCALE GENOMIC DNA]</scope>
</reference>
<dbReference type="InterPro" id="IPR039448">
    <property type="entry name" value="Beta_helix"/>
</dbReference>
<accession>A0A2A6FPN5</accession>
<evidence type="ECO:0000256" key="2">
    <source>
        <dbReference type="ARBA" id="ARBA00022525"/>
    </source>
</evidence>
<dbReference type="GO" id="GO:0005576">
    <property type="term" value="C:extracellular region"/>
    <property type="evidence" value="ECO:0007669"/>
    <property type="project" value="UniProtKB-SubCell"/>
</dbReference>
<dbReference type="EMBL" id="NAEP01000051">
    <property type="protein sequence ID" value="PDQ34556.1"/>
    <property type="molecule type" value="Genomic_DNA"/>
</dbReference>
<dbReference type="Gene3D" id="2.60.40.1180">
    <property type="entry name" value="Golgi alpha-mannosidase II"/>
    <property type="match status" value="1"/>
</dbReference>
<feature type="domain" description="DUF1565" evidence="6">
    <location>
        <begin position="12"/>
        <end position="51"/>
    </location>
</feature>
<evidence type="ECO:0000259" key="7">
    <source>
        <dbReference type="Pfam" id="PF13229"/>
    </source>
</evidence>
<feature type="region of interest" description="Disordered" evidence="4">
    <location>
        <begin position="1"/>
        <end position="22"/>
    </location>
</feature>
<feature type="domain" description="Right handed beta helix" evidence="7">
    <location>
        <begin position="363"/>
        <end position="549"/>
    </location>
</feature>
<evidence type="ECO:0000259" key="8">
    <source>
        <dbReference type="Pfam" id="PF21258"/>
    </source>
</evidence>
<dbReference type="Proteomes" id="UP000219994">
    <property type="component" value="Unassembled WGS sequence"/>
</dbReference>
<dbReference type="InterPro" id="IPR005084">
    <property type="entry name" value="CBM6"/>
</dbReference>
<evidence type="ECO:0000259" key="6">
    <source>
        <dbReference type="Pfam" id="PF07602"/>
    </source>
</evidence>